<evidence type="ECO:0000256" key="3">
    <source>
        <dbReference type="PROSITE-ProRule" id="PRU00169"/>
    </source>
</evidence>
<dbReference type="PROSITE" id="PS50112">
    <property type="entry name" value="PAS"/>
    <property type="match status" value="1"/>
</dbReference>
<dbReference type="PANTHER" id="PTHR44757">
    <property type="entry name" value="DIGUANYLATE CYCLASE DGCP"/>
    <property type="match status" value="1"/>
</dbReference>
<keyword evidence="10" id="KW-1185">Reference proteome</keyword>
<dbReference type="CDD" id="cd01949">
    <property type="entry name" value="GGDEF"/>
    <property type="match status" value="1"/>
</dbReference>
<dbReference type="InterPro" id="IPR052155">
    <property type="entry name" value="Biofilm_reg_signaling"/>
</dbReference>
<dbReference type="Gene3D" id="3.30.70.270">
    <property type="match status" value="1"/>
</dbReference>
<evidence type="ECO:0000259" key="8">
    <source>
        <dbReference type="PROSITE" id="PS50887"/>
    </source>
</evidence>
<dbReference type="SUPFAM" id="SSF141868">
    <property type="entry name" value="EAL domain-like"/>
    <property type="match status" value="1"/>
</dbReference>
<dbReference type="Pfam" id="PF00563">
    <property type="entry name" value="EAL"/>
    <property type="match status" value="1"/>
</dbReference>
<evidence type="ECO:0000313" key="10">
    <source>
        <dbReference type="Proteomes" id="UP000592294"/>
    </source>
</evidence>
<dbReference type="AlphaFoldDB" id="A0A850RFF6"/>
<feature type="domain" description="Response regulatory" evidence="4">
    <location>
        <begin position="7"/>
        <end position="123"/>
    </location>
</feature>
<keyword evidence="2" id="KW-0973">c-di-GMP</keyword>
<dbReference type="InterPro" id="IPR011006">
    <property type="entry name" value="CheY-like_superfamily"/>
</dbReference>
<gene>
    <name evidence="9" type="ORF">HW932_01135</name>
</gene>
<dbReference type="Gene3D" id="3.20.20.450">
    <property type="entry name" value="EAL domain"/>
    <property type="match status" value="1"/>
</dbReference>
<evidence type="ECO:0000259" key="4">
    <source>
        <dbReference type="PROSITE" id="PS50110"/>
    </source>
</evidence>
<dbReference type="InterPro" id="IPR035919">
    <property type="entry name" value="EAL_sf"/>
</dbReference>
<evidence type="ECO:0000256" key="2">
    <source>
        <dbReference type="ARBA" id="ARBA00022636"/>
    </source>
</evidence>
<dbReference type="SMART" id="SM00448">
    <property type="entry name" value="REC"/>
    <property type="match status" value="1"/>
</dbReference>
<dbReference type="SUPFAM" id="SSF55073">
    <property type="entry name" value="Nucleotide cyclase"/>
    <property type="match status" value="1"/>
</dbReference>
<sequence length="704" mass="78418">MNEHRPRLLIVDDVPENIHELLESLKGDYRIQVACSGAKAIEQVAGPNPPDLVLLDILMPEMDGYETCRRLKALPAGDRIPVIFVTVIDSAVQKVRGFEIGAADYITKPFDIDEVRARVRTHLELARLRHELEALVAQRTALLEQSEEKYRVLADYSPNWEYWVGPGGDYLYVSPACETVSGYAPADFFADPGLMERIIHPDDLAAWNDHSPEGREDVGTLSFRLLSRHRGERWIEHVCKPVYDHSGRLLGRRGSNSDITDRRRAEQKLDFITHRDPLTGLANRALFRELLKNAIEHAAHTQGRFALLFLDIDNFKTINESLGHSLGDLLIIAVSRRLQGLLHDNSTMARIGGDEFNLILDYDPDQPGIDLSAQHLLDGLSRPFQIDGNPVYIGASIGVALYPTDGEDSDTLQRNAEAALHQAKQQGRGLLRFFSPEMTQRAKERLRMEGDLRRAIERDELLLHYQPQVDLRSGELVGLEALVRWHHPQRGLVPPGDFIPLAEESGLVVGLGEWVLCTACRQMALWLEAGVAPRQTAVNVSAVQLSQGRLVERVSEILRETGIPPERLELEITESFIMADREQSFASLTELRALGVRLSIDDFGTGYASFGYLQRIAAQKLKIDLSFVRDVTTNSGNASIVRAIIALGRSLGLAVIAEGVESTEQAEYLRALGCDAIQGYLISRPLPVAEITAFLEQARSASPE</sequence>
<dbReference type="Pfam" id="PF00072">
    <property type="entry name" value="Response_reg"/>
    <property type="match status" value="1"/>
</dbReference>
<dbReference type="PROSITE" id="PS50113">
    <property type="entry name" value="PAC"/>
    <property type="match status" value="1"/>
</dbReference>
<keyword evidence="3" id="KW-0597">Phosphoprotein</keyword>
<feature type="domain" description="EAL" evidence="7">
    <location>
        <begin position="445"/>
        <end position="699"/>
    </location>
</feature>
<dbReference type="Proteomes" id="UP000592294">
    <property type="component" value="Unassembled WGS sequence"/>
</dbReference>
<dbReference type="Gene3D" id="3.30.450.20">
    <property type="entry name" value="PAS domain"/>
    <property type="match status" value="1"/>
</dbReference>
<dbReference type="SUPFAM" id="SSF55785">
    <property type="entry name" value="PYP-like sensor domain (PAS domain)"/>
    <property type="match status" value="1"/>
</dbReference>
<dbReference type="EMBL" id="JABZEO010000001">
    <property type="protein sequence ID" value="NVZ07863.1"/>
    <property type="molecule type" value="Genomic_DNA"/>
</dbReference>
<dbReference type="InterPro" id="IPR001633">
    <property type="entry name" value="EAL_dom"/>
</dbReference>
<dbReference type="InterPro" id="IPR035965">
    <property type="entry name" value="PAS-like_dom_sf"/>
</dbReference>
<protein>
    <recommendedName>
        <fullName evidence="1">cyclic-guanylate-specific phosphodiesterase</fullName>
        <ecNumber evidence="1">3.1.4.52</ecNumber>
    </recommendedName>
</protein>
<evidence type="ECO:0000313" key="9">
    <source>
        <dbReference type="EMBL" id="NVZ07863.1"/>
    </source>
</evidence>
<dbReference type="SMART" id="SM00267">
    <property type="entry name" value="GGDEF"/>
    <property type="match status" value="1"/>
</dbReference>
<dbReference type="SMART" id="SM00052">
    <property type="entry name" value="EAL"/>
    <property type="match status" value="1"/>
</dbReference>
<dbReference type="EC" id="3.1.4.52" evidence="1"/>
<dbReference type="Pfam" id="PF08447">
    <property type="entry name" value="PAS_3"/>
    <property type="match status" value="1"/>
</dbReference>
<dbReference type="InterPro" id="IPR000700">
    <property type="entry name" value="PAS-assoc_C"/>
</dbReference>
<proteinExistence type="predicted"/>
<dbReference type="Gene3D" id="3.40.50.2300">
    <property type="match status" value="1"/>
</dbReference>
<feature type="domain" description="GGDEF" evidence="8">
    <location>
        <begin position="303"/>
        <end position="436"/>
    </location>
</feature>
<feature type="modified residue" description="4-aspartylphosphate" evidence="3">
    <location>
        <position position="56"/>
    </location>
</feature>
<dbReference type="InterPro" id="IPR043128">
    <property type="entry name" value="Rev_trsase/Diguanyl_cyclase"/>
</dbReference>
<dbReference type="PROSITE" id="PS50887">
    <property type="entry name" value="GGDEF"/>
    <property type="match status" value="1"/>
</dbReference>
<dbReference type="PROSITE" id="PS50883">
    <property type="entry name" value="EAL"/>
    <property type="match status" value="1"/>
</dbReference>
<dbReference type="PANTHER" id="PTHR44757:SF2">
    <property type="entry name" value="BIOFILM ARCHITECTURE MAINTENANCE PROTEIN MBAA"/>
    <property type="match status" value="1"/>
</dbReference>
<dbReference type="InterPro" id="IPR029787">
    <property type="entry name" value="Nucleotide_cyclase"/>
</dbReference>
<dbReference type="InterPro" id="IPR000014">
    <property type="entry name" value="PAS"/>
</dbReference>
<evidence type="ECO:0000256" key="1">
    <source>
        <dbReference type="ARBA" id="ARBA00012282"/>
    </source>
</evidence>
<accession>A0A850RFF6</accession>
<dbReference type="NCBIfam" id="TIGR00254">
    <property type="entry name" value="GGDEF"/>
    <property type="match status" value="1"/>
</dbReference>
<evidence type="ECO:0000259" key="6">
    <source>
        <dbReference type="PROSITE" id="PS50113"/>
    </source>
</evidence>
<reference evidence="9 10" key="1">
    <citation type="submission" date="2020-06" db="EMBL/GenBank/DDBJ databases">
        <title>Whole-genome sequence of Allochromatium humboldtianum DSM 21881, type strain.</title>
        <authorList>
            <person name="Kyndt J.A."/>
            <person name="Meyer T.E."/>
        </authorList>
    </citation>
    <scope>NUCLEOTIDE SEQUENCE [LARGE SCALE GENOMIC DNA]</scope>
    <source>
        <strain evidence="9 10">DSM 21881</strain>
    </source>
</reference>
<comment type="caution">
    <text evidence="9">The sequence shown here is derived from an EMBL/GenBank/DDBJ whole genome shotgun (WGS) entry which is preliminary data.</text>
</comment>
<organism evidence="9 10">
    <name type="scientific">Allochromatium humboldtianum</name>
    <dbReference type="NCBI Taxonomy" id="504901"/>
    <lineage>
        <taxon>Bacteria</taxon>
        <taxon>Pseudomonadati</taxon>
        <taxon>Pseudomonadota</taxon>
        <taxon>Gammaproteobacteria</taxon>
        <taxon>Chromatiales</taxon>
        <taxon>Chromatiaceae</taxon>
        <taxon>Allochromatium</taxon>
    </lineage>
</organism>
<dbReference type="InterPro" id="IPR001789">
    <property type="entry name" value="Sig_transdc_resp-reg_receiver"/>
</dbReference>
<dbReference type="PROSITE" id="PS50110">
    <property type="entry name" value="RESPONSE_REGULATORY"/>
    <property type="match status" value="1"/>
</dbReference>
<feature type="domain" description="PAC" evidence="6">
    <location>
        <begin position="219"/>
        <end position="271"/>
    </location>
</feature>
<evidence type="ECO:0000259" key="5">
    <source>
        <dbReference type="PROSITE" id="PS50112"/>
    </source>
</evidence>
<dbReference type="RefSeq" id="WP_176974665.1">
    <property type="nucleotide sequence ID" value="NZ_JABZEO010000001.1"/>
</dbReference>
<dbReference type="CDD" id="cd00130">
    <property type="entry name" value="PAS"/>
    <property type="match status" value="1"/>
</dbReference>
<dbReference type="GO" id="GO:0000160">
    <property type="term" value="P:phosphorelay signal transduction system"/>
    <property type="evidence" value="ECO:0007669"/>
    <property type="project" value="InterPro"/>
</dbReference>
<name>A0A850RFF6_9GAMM</name>
<dbReference type="FunFam" id="3.20.20.450:FF:000001">
    <property type="entry name" value="Cyclic di-GMP phosphodiesterase yahA"/>
    <property type="match status" value="1"/>
</dbReference>
<dbReference type="SUPFAM" id="SSF52172">
    <property type="entry name" value="CheY-like"/>
    <property type="match status" value="1"/>
</dbReference>
<dbReference type="NCBIfam" id="TIGR00229">
    <property type="entry name" value="sensory_box"/>
    <property type="match status" value="1"/>
</dbReference>
<dbReference type="InterPro" id="IPR000160">
    <property type="entry name" value="GGDEF_dom"/>
</dbReference>
<evidence type="ECO:0000259" key="7">
    <source>
        <dbReference type="PROSITE" id="PS50883"/>
    </source>
</evidence>
<feature type="domain" description="PAS" evidence="5">
    <location>
        <begin position="146"/>
        <end position="203"/>
    </location>
</feature>
<dbReference type="InterPro" id="IPR013655">
    <property type="entry name" value="PAS_fold_3"/>
</dbReference>
<dbReference type="Pfam" id="PF00990">
    <property type="entry name" value="GGDEF"/>
    <property type="match status" value="1"/>
</dbReference>
<dbReference type="GO" id="GO:0071111">
    <property type="term" value="F:cyclic-guanylate-specific phosphodiesterase activity"/>
    <property type="evidence" value="ECO:0007669"/>
    <property type="project" value="UniProtKB-EC"/>
</dbReference>
<dbReference type="CDD" id="cd01948">
    <property type="entry name" value="EAL"/>
    <property type="match status" value="1"/>
</dbReference>